<dbReference type="Proteomes" id="UP001303760">
    <property type="component" value="Unassembled WGS sequence"/>
</dbReference>
<dbReference type="InterPro" id="IPR049326">
    <property type="entry name" value="Rhodopsin_dom_fungi"/>
</dbReference>
<feature type="transmembrane region" description="Helical" evidence="6">
    <location>
        <begin position="20"/>
        <end position="42"/>
    </location>
</feature>
<dbReference type="AlphaFoldDB" id="A0AAN7BZS5"/>
<feature type="transmembrane region" description="Helical" evidence="6">
    <location>
        <begin position="176"/>
        <end position="209"/>
    </location>
</feature>
<keyword evidence="3 6" id="KW-1133">Transmembrane helix</keyword>
<keyword evidence="4 6" id="KW-0472">Membrane</keyword>
<feature type="transmembrane region" description="Helical" evidence="6">
    <location>
        <begin position="54"/>
        <end position="77"/>
    </location>
</feature>
<comment type="similarity">
    <text evidence="5">Belongs to the SAT4 family.</text>
</comment>
<dbReference type="PANTHER" id="PTHR33048:SF155">
    <property type="entry name" value="INTEGRAL MEMBRANE PROTEIN"/>
    <property type="match status" value="1"/>
</dbReference>
<comment type="caution">
    <text evidence="8">The sequence shown here is derived from an EMBL/GenBank/DDBJ whole genome shotgun (WGS) entry which is preliminary data.</text>
</comment>
<gene>
    <name evidence="8" type="ORF">C8A03DRAFT_20071</name>
</gene>
<organism evidence="8 9">
    <name type="scientific">Achaetomium macrosporum</name>
    <dbReference type="NCBI Taxonomy" id="79813"/>
    <lineage>
        <taxon>Eukaryota</taxon>
        <taxon>Fungi</taxon>
        <taxon>Dikarya</taxon>
        <taxon>Ascomycota</taxon>
        <taxon>Pezizomycotina</taxon>
        <taxon>Sordariomycetes</taxon>
        <taxon>Sordariomycetidae</taxon>
        <taxon>Sordariales</taxon>
        <taxon>Chaetomiaceae</taxon>
        <taxon>Achaetomium</taxon>
    </lineage>
</organism>
<evidence type="ECO:0000256" key="3">
    <source>
        <dbReference type="ARBA" id="ARBA00022989"/>
    </source>
</evidence>
<evidence type="ECO:0000313" key="8">
    <source>
        <dbReference type="EMBL" id="KAK4232686.1"/>
    </source>
</evidence>
<dbReference type="EMBL" id="MU861049">
    <property type="protein sequence ID" value="KAK4232686.1"/>
    <property type="molecule type" value="Genomic_DNA"/>
</dbReference>
<feature type="transmembrane region" description="Helical" evidence="6">
    <location>
        <begin position="134"/>
        <end position="156"/>
    </location>
</feature>
<dbReference type="InterPro" id="IPR052337">
    <property type="entry name" value="SAT4-like"/>
</dbReference>
<reference evidence="8" key="2">
    <citation type="submission" date="2023-05" db="EMBL/GenBank/DDBJ databases">
        <authorList>
            <consortium name="Lawrence Berkeley National Laboratory"/>
            <person name="Steindorff A."/>
            <person name="Hensen N."/>
            <person name="Bonometti L."/>
            <person name="Westerberg I."/>
            <person name="Brannstrom I.O."/>
            <person name="Guillou S."/>
            <person name="Cros-Aarteil S."/>
            <person name="Calhoun S."/>
            <person name="Haridas S."/>
            <person name="Kuo A."/>
            <person name="Mondo S."/>
            <person name="Pangilinan J."/>
            <person name="Riley R."/>
            <person name="Labutti K."/>
            <person name="Andreopoulos B."/>
            <person name="Lipzen A."/>
            <person name="Chen C."/>
            <person name="Yanf M."/>
            <person name="Daum C."/>
            <person name="Ng V."/>
            <person name="Clum A."/>
            <person name="Ohm R."/>
            <person name="Martin F."/>
            <person name="Silar P."/>
            <person name="Natvig D."/>
            <person name="Lalanne C."/>
            <person name="Gautier V."/>
            <person name="Ament-Velasquez S.L."/>
            <person name="Kruys A."/>
            <person name="Hutchinson M.I."/>
            <person name="Powell A.J."/>
            <person name="Barry K."/>
            <person name="Miller A.N."/>
            <person name="Grigoriev I.V."/>
            <person name="Debuchy R."/>
            <person name="Gladieux P."/>
            <person name="Thoren M.H."/>
            <person name="Johannesson H."/>
        </authorList>
    </citation>
    <scope>NUCLEOTIDE SEQUENCE</scope>
    <source>
        <strain evidence="8">CBS 532.94</strain>
    </source>
</reference>
<evidence type="ECO:0000256" key="6">
    <source>
        <dbReference type="SAM" id="Phobius"/>
    </source>
</evidence>
<evidence type="ECO:0000256" key="4">
    <source>
        <dbReference type="ARBA" id="ARBA00023136"/>
    </source>
</evidence>
<evidence type="ECO:0000259" key="7">
    <source>
        <dbReference type="Pfam" id="PF20684"/>
    </source>
</evidence>
<accession>A0AAN7BZS5</accession>
<evidence type="ECO:0000256" key="5">
    <source>
        <dbReference type="ARBA" id="ARBA00038359"/>
    </source>
</evidence>
<reference evidence="8" key="1">
    <citation type="journal article" date="2023" name="Mol. Phylogenet. Evol.">
        <title>Genome-scale phylogeny and comparative genomics of the fungal order Sordariales.</title>
        <authorList>
            <person name="Hensen N."/>
            <person name="Bonometti L."/>
            <person name="Westerberg I."/>
            <person name="Brannstrom I.O."/>
            <person name="Guillou S."/>
            <person name="Cros-Aarteil S."/>
            <person name="Calhoun S."/>
            <person name="Haridas S."/>
            <person name="Kuo A."/>
            <person name="Mondo S."/>
            <person name="Pangilinan J."/>
            <person name="Riley R."/>
            <person name="LaButti K."/>
            <person name="Andreopoulos B."/>
            <person name="Lipzen A."/>
            <person name="Chen C."/>
            <person name="Yan M."/>
            <person name="Daum C."/>
            <person name="Ng V."/>
            <person name="Clum A."/>
            <person name="Steindorff A."/>
            <person name="Ohm R.A."/>
            <person name="Martin F."/>
            <person name="Silar P."/>
            <person name="Natvig D.O."/>
            <person name="Lalanne C."/>
            <person name="Gautier V."/>
            <person name="Ament-Velasquez S.L."/>
            <person name="Kruys A."/>
            <person name="Hutchinson M.I."/>
            <person name="Powell A.J."/>
            <person name="Barry K."/>
            <person name="Miller A.N."/>
            <person name="Grigoriev I.V."/>
            <person name="Debuchy R."/>
            <person name="Gladieux P."/>
            <person name="Hiltunen Thoren M."/>
            <person name="Johannesson H."/>
        </authorList>
    </citation>
    <scope>NUCLEOTIDE SEQUENCE</scope>
    <source>
        <strain evidence="8">CBS 532.94</strain>
    </source>
</reference>
<name>A0AAN7BZS5_9PEZI</name>
<dbReference type="PANTHER" id="PTHR33048">
    <property type="entry name" value="PTH11-LIKE INTEGRAL MEMBRANE PROTEIN (AFU_ORTHOLOGUE AFUA_5G11245)"/>
    <property type="match status" value="1"/>
</dbReference>
<proteinExistence type="inferred from homology"/>
<comment type="subcellular location">
    <subcellularLocation>
        <location evidence="1">Membrane</location>
        <topology evidence="1">Multi-pass membrane protein</topology>
    </subcellularLocation>
</comment>
<evidence type="ECO:0000313" key="9">
    <source>
        <dbReference type="Proteomes" id="UP001303760"/>
    </source>
</evidence>
<dbReference type="Pfam" id="PF20684">
    <property type="entry name" value="Fung_rhodopsin"/>
    <property type="match status" value="1"/>
</dbReference>
<sequence>MSQVPDSVEPYPGWAQENNGPRILAVTGTMTTLGFLFVVARISSRMISIERLGIDDYLVVVSTLLSILHVAFIAVAISYGAGRHIATLPPQDIPHAIVYTLVGSTPGVLSFVVPKFAIVILLAKILDPGRWHKLFMWVISAVYSLMSVGIVVAVWLQCTPVGVQWYGAKGTCWSPIILSTASLVHGICSALFDLYLAVYPTIVMVTIFVINWKKKVALSTALGFGYW</sequence>
<keyword evidence="2 6" id="KW-0812">Transmembrane</keyword>
<dbReference type="GO" id="GO:0016020">
    <property type="term" value="C:membrane"/>
    <property type="evidence" value="ECO:0007669"/>
    <property type="project" value="UniProtKB-SubCell"/>
</dbReference>
<feature type="transmembrane region" description="Helical" evidence="6">
    <location>
        <begin position="97"/>
        <end position="122"/>
    </location>
</feature>
<evidence type="ECO:0000256" key="2">
    <source>
        <dbReference type="ARBA" id="ARBA00022692"/>
    </source>
</evidence>
<feature type="domain" description="Rhodopsin" evidence="7">
    <location>
        <begin position="40"/>
        <end position="225"/>
    </location>
</feature>
<keyword evidence="9" id="KW-1185">Reference proteome</keyword>
<evidence type="ECO:0000256" key="1">
    <source>
        <dbReference type="ARBA" id="ARBA00004141"/>
    </source>
</evidence>
<protein>
    <recommendedName>
        <fullName evidence="7">Rhodopsin domain-containing protein</fullName>
    </recommendedName>
</protein>